<protein>
    <submittedName>
        <fullName evidence="2">Uncharacterized protein</fullName>
    </submittedName>
</protein>
<reference evidence="2" key="1">
    <citation type="submission" date="2020-05" db="EMBL/GenBank/DDBJ databases">
        <title>WGS assembly of Panicum virgatum.</title>
        <authorList>
            <person name="Lovell J.T."/>
            <person name="Jenkins J."/>
            <person name="Shu S."/>
            <person name="Juenger T.E."/>
            <person name="Schmutz J."/>
        </authorList>
    </citation>
    <scope>NUCLEOTIDE SEQUENCE</scope>
    <source>
        <strain evidence="2">AP13</strain>
    </source>
</reference>
<accession>A0A8T0MPS1</accession>
<dbReference type="AlphaFoldDB" id="A0A8T0MPS1"/>
<feature type="non-terminal residue" evidence="2">
    <location>
        <position position="1"/>
    </location>
</feature>
<feature type="region of interest" description="Disordered" evidence="1">
    <location>
        <begin position="75"/>
        <end position="138"/>
    </location>
</feature>
<dbReference type="EMBL" id="CM029054">
    <property type="protein sequence ID" value="KAG2538102.1"/>
    <property type="molecule type" value="Genomic_DNA"/>
</dbReference>
<evidence type="ECO:0000313" key="2">
    <source>
        <dbReference type="EMBL" id="KAG2538102.1"/>
    </source>
</evidence>
<proteinExistence type="predicted"/>
<feature type="compositionally biased region" description="Basic and acidic residues" evidence="1">
    <location>
        <begin position="104"/>
        <end position="118"/>
    </location>
</feature>
<evidence type="ECO:0000313" key="3">
    <source>
        <dbReference type="Proteomes" id="UP000823388"/>
    </source>
</evidence>
<organism evidence="2 3">
    <name type="scientific">Panicum virgatum</name>
    <name type="common">Blackwell switchgrass</name>
    <dbReference type="NCBI Taxonomy" id="38727"/>
    <lineage>
        <taxon>Eukaryota</taxon>
        <taxon>Viridiplantae</taxon>
        <taxon>Streptophyta</taxon>
        <taxon>Embryophyta</taxon>
        <taxon>Tracheophyta</taxon>
        <taxon>Spermatophyta</taxon>
        <taxon>Magnoliopsida</taxon>
        <taxon>Liliopsida</taxon>
        <taxon>Poales</taxon>
        <taxon>Poaceae</taxon>
        <taxon>PACMAD clade</taxon>
        <taxon>Panicoideae</taxon>
        <taxon>Panicodae</taxon>
        <taxon>Paniceae</taxon>
        <taxon>Panicinae</taxon>
        <taxon>Panicum</taxon>
        <taxon>Panicum sect. Hiantes</taxon>
    </lineage>
</organism>
<gene>
    <name evidence="2" type="ORF">PVAP13_9NG386719</name>
</gene>
<keyword evidence="3" id="KW-1185">Reference proteome</keyword>
<sequence>PVLSQEISCRHKLEISIVHNQMASPPTQHKQNARTNQTWTRARALDSGTKRCSITPGITAHASAAQQDLTHQICDLMTSPPPQQHHSLPPSCADTPNNRIRKKQVPERNVRTGPDRGRGAPGSRIQSAGPDASRRRRG</sequence>
<dbReference type="Proteomes" id="UP000823388">
    <property type="component" value="Chromosome 9N"/>
</dbReference>
<comment type="caution">
    <text evidence="2">The sequence shown here is derived from an EMBL/GenBank/DDBJ whole genome shotgun (WGS) entry which is preliminary data.</text>
</comment>
<evidence type="ECO:0000256" key="1">
    <source>
        <dbReference type="SAM" id="MobiDB-lite"/>
    </source>
</evidence>
<name>A0A8T0MPS1_PANVG</name>